<gene>
    <name evidence="6" type="primary">utp5</name>
    <name evidence="6" type="ORF">DDB_G0275141</name>
</gene>
<dbReference type="HOGENOM" id="CLU_479345_0_0_1"/>
<evidence type="ECO:0000313" key="6">
    <source>
        <dbReference type="EMBL" id="EAL69851.1"/>
    </source>
</evidence>
<protein>
    <submittedName>
        <fullName evidence="6">WD40 repeat-containing protein</fullName>
    </submittedName>
</protein>
<feature type="compositionally biased region" description="Acidic residues" evidence="4">
    <location>
        <begin position="515"/>
        <end position="569"/>
    </location>
</feature>
<dbReference type="OMA" id="PCTALTW"/>
<evidence type="ECO:0000256" key="3">
    <source>
        <dbReference type="ARBA" id="ARBA00038335"/>
    </source>
</evidence>
<dbReference type="InterPro" id="IPR015943">
    <property type="entry name" value="WD40/YVTN_repeat-like_dom_sf"/>
</dbReference>
<feature type="region of interest" description="Disordered" evidence="4">
    <location>
        <begin position="511"/>
        <end position="569"/>
    </location>
</feature>
<dbReference type="Pfam" id="PF04003">
    <property type="entry name" value="Utp12"/>
    <property type="match status" value="1"/>
</dbReference>
<evidence type="ECO:0000256" key="1">
    <source>
        <dbReference type="ARBA" id="ARBA00004123"/>
    </source>
</evidence>
<dbReference type="VEuPathDB" id="AmoebaDB:DDB_G0275141"/>
<dbReference type="EMBL" id="AAFI02000013">
    <property type="protein sequence ID" value="EAL69851.1"/>
    <property type="molecule type" value="Genomic_DNA"/>
</dbReference>
<dbReference type="InParanoid" id="Q8T2Q3"/>
<dbReference type="GO" id="GO:0005730">
    <property type="term" value="C:nucleolus"/>
    <property type="evidence" value="ECO:0000318"/>
    <property type="project" value="GO_Central"/>
</dbReference>
<sequence>MTSVTTYDKDRELFARVGKDNKIEVFNSFNCKLLHTFVEIEESKNQIILLTFSTHDKSEKKEYYKNLVAVSNSGKIYMYDCIDFKKKGIFDTHSKNITAVVLGKRYLFTSSHGGKVSQWDIKTKHIIRSFESSEKSISSMGLNNRESQLAIANNDITFIDLSNFKESKKVSTGSNSIKQIQFTQDDKFLICNRYQPTIQIYNIEKLTANNTNTTEPTFTLNATSPTKSISIFTHEIKRASKTVTQYLISSLLQNSQINIWAYYQDDQYNTDAETPITEITNKSNQIISMNFHSASELILAFFEKEKYQFERVKFFDKKSFIKSITVENPIEFDKTTTINNKKQKTSETISIQGNAAEMKQDKVNLPTIKKSTDSIASAGTIVDLIAQSLKSDNDNLLLSSIKVNFNVIQSTVKSLPSPYAYSLLSKLLKYLATDNSKSLIVLPWINCIIKDHSSYLLSVPNLSKKLSVLNTIIQDKFELHNRLSKLVGKFELISSQTKGDKTESIDYEPSLVYDEASDNEQQDADGDMVEEDDEDDESDEFDGMEGADDEDDEEIDDDIADLMDDDDDL</sequence>
<comment type="caution">
    <text evidence="6">The sequence shown here is derived from an EMBL/GenBank/DDBJ whole genome shotgun (WGS) entry which is preliminary data.</text>
</comment>
<dbReference type="SMART" id="SM00320">
    <property type="entry name" value="WD40"/>
    <property type="match status" value="4"/>
</dbReference>
<dbReference type="InterPro" id="IPR001680">
    <property type="entry name" value="WD40_rpt"/>
</dbReference>
<dbReference type="PANTHER" id="PTHR44267">
    <property type="entry name" value="WD REPEAT-CONTAINING PROTEIN 43"/>
    <property type="match status" value="1"/>
</dbReference>
<dbReference type="KEGG" id="ddi:DDB_G0275141"/>
<evidence type="ECO:0000259" key="5">
    <source>
        <dbReference type="Pfam" id="PF04003"/>
    </source>
</evidence>
<dbReference type="Proteomes" id="UP000002195">
    <property type="component" value="Unassembled WGS sequence"/>
</dbReference>
<accession>Q8T2Q3</accession>
<name>Q8T2Q3_DICDI</name>
<feature type="domain" description="Small-subunit processome Utp12" evidence="5">
    <location>
        <begin position="401"/>
        <end position="494"/>
    </location>
</feature>
<dbReference type="AlphaFoldDB" id="Q8T2Q3"/>
<dbReference type="SUPFAM" id="SSF50978">
    <property type="entry name" value="WD40 repeat-like"/>
    <property type="match status" value="1"/>
</dbReference>
<dbReference type="InterPro" id="IPR007148">
    <property type="entry name" value="SSU_processome_Utp12"/>
</dbReference>
<keyword evidence="2" id="KW-0539">Nucleus</keyword>
<accession>Q554I6</accession>
<dbReference type="InterPro" id="IPR036322">
    <property type="entry name" value="WD40_repeat_dom_sf"/>
</dbReference>
<dbReference type="RefSeq" id="XP_643725.1">
    <property type="nucleotide sequence ID" value="XM_638633.1"/>
</dbReference>
<dbReference type="GeneID" id="8619765"/>
<organism evidence="6 7">
    <name type="scientific">Dictyostelium discoideum</name>
    <name type="common">Social amoeba</name>
    <dbReference type="NCBI Taxonomy" id="44689"/>
    <lineage>
        <taxon>Eukaryota</taxon>
        <taxon>Amoebozoa</taxon>
        <taxon>Evosea</taxon>
        <taxon>Eumycetozoa</taxon>
        <taxon>Dictyostelia</taxon>
        <taxon>Dictyosteliales</taxon>
        <taxon>Dictyosteliaceae</taxon>
        <taxon>Dictyostelium</taxon>
    </lineage>
</organism>
<dbReference type="InterPro" id="IPR016024">
    <property type="entry name" value="ARM-type_fold"/>
</dbReference>
<proteinExistence type="inferred from homology"/>
<dbReference type="PANTHER" id="PTHR44267:SF1">
    <property type="entry name" value="WD REPEAT-CONTAINING PROTEIN 43"/>
    <property type="match status" value="1"/>
</dbReference>
<reference evidence="6 7" key="1">
    <citation type="journal article" date="2005" name="Nature">
        <title>The genome of the social amoeba Dictyostelium discoideum.</title>
        <authorList>
            <consortium name="The Dictyostelium discoideum Sequencing Consortium"/>
            <person name="Eichinger L."/>
            <person name="Pachebat J.A."/>
            <person name="Glockner G."/>
            <person name="Rajandream M.A."/>
            <person name="Sucgang R."/>
            <person name="Berriman M."/>
            <person name="Song J."/>
            <person name="Olsen R."/>
            <person name="Szafranski K."/>
            <person name="Xu Q."/>
            <person name="Tunggal B."/>
            <person name="Kummerfeld S."/>
            <person name="Madera M."/>
            <person name="Konfortov B.A."/>
            <person name="Rivero F."/>
            <person name="Bankier A.T."/>
            <person name="Lehmann R."/>
            <person name="Hamlin N."/>
            <person name="Davies R."/>
            <person name="Gaudet P."/>
            <person name="Fey P."/>
            <person name="Pilcher K."/>
            <person name="Chen G."/>
            <person name="Saunders D."/>
            <person name="Sodergren E."/>
            <person name="Davis P."/>
            <person name="Kerhornou A."/>
            <person name="Nie X."/>
            <person name="Hall N."/>
            <person name="Anjard C."/>
            <person name="Hemphill L."/>
            <person name="Bason N."/>
            <person name="Farbrother P."/>
            <person name="Desany B."/>
            <person name="Just E."/>
            <person name="Morio T."/>
            <person name="Rost R."/>
            <person name="Churcher C."/>
            <person name="Cooper J."/>
            <person name="Haydock S."/>
            <person name="van Driessche N."/>
            <person name="Cronin A."/>
            <person name="Goodhead I."/>
            <person name="Muzny D."/>
            <person name="Mourier T."/>
            <person name="Pain A."/>
            <person name="Lu M."/>
            <person name="Harper D."/>
            <person name="Lindsay R."/>
            <person name="Hauser H."/>
            <person name="James K."/>
            <person name="Quiles M."/>
            <person name="Madan Babu M."/>
            <person name="Saito T."/>
            <person name="Buchrieser C."/>
            <person name="Wardroper A."/>
            <person name="Felder M."/>
            <person name="Thangavelu M."/>
            <person name="Johnson D."/>
            <person name="Knights A."/>
            <person name="Loulseged H."/>
            <person name="Mungall K."/>
            <person name="Oliver K."/>
            <person name="Price C."/>
            <person name="Quail M.A."/>
            <person name="Urushihara H."/>
            <person name="Hernandez J."/>
            <person name="Rabbinowitsch E."/>
            <person name="Steffen D."/>
            <person name="Sanders M."/>
            <person name="Ma J."/>
            <person name="Kohara Y."/>
            <person name="Sharp S."/>
            <person name="Simmonds M."/>
            <person name="Spiegler S."/>
            <person name="Tivey A."/>
            <person name="Sugano S."/>
            <person name="White B."/>
            <person name="Walker D."/>
            <person name="Woodward J."/>
            <person name="Winckler T."/>
            <person name="Tanaka Y."/>
            <person name="Shaulsky G."/>
            <person name="Schleicher M."/>
            <person name="Weinstock G."/>
            <person name="Rosenthal A."/>
            <person name="Cox E.C."/>
            <person name="Chisholm R.L."/>
            <person name="Gibbs R."/>
            <person name="Loomis W.F."/>
            <person name="Platzer M."/>
            <person name="Kay R.R."/>
            <person name="Williams J."/>
            <person name="Dear P.H."/>
            <person name="Noegel A.A."/>
            <person name="Barrell B."/>
            <person name="Kuspa A."/>
        </authorList>
    </citation>
    <scope>NUCLEOTIDE SEQUENCE [LARGE SCALE GENOMIC DNA]</scope>
    <source>
        <strain evidence="6 7">AX4</strain>
    </source>
</reference>
<comment type="similarity">
    <text evidence="3">Belongs to the UTP5 family.</text>
</comment>
<dbReference type="STRING" id="44689.Q8T2Q3"/>
<dbReference type="GO" id="GO:0000462">
    <property type="term" value="P:maturation of SSU-rRNA from tricistronic rRNA transcript (SSU-rRNA, 5.8S rRNA, LSU-rRNA)"/>
    <property type="evidence" value="ECO:0000318"/>
    <property type="project" value="GO_Central"/>
</dbReference>
<evidence type="ECO:0000256" key="4">
    <source>
        <dbReference type="SAM" id="MobiDB-lite"/>
    </source>
</evidence>
<dbReference type="eggNOG" id="KOG4547">
    <property type="taxonomic scope" value="Eukaryota"/>
</dbReference>
<dbReference type="dictyBase" id="DDB_G0275141">
    <property type="gene designation" value="utp5"/>
</dbReference>
<comment type="subcellular location">
    <subcellularLocation>
        <location evidence="1">Nucleus</location>
    </subcellularLocation>
</comment>
<dbReference type="InterPro" id="IPR052414">
    <property type="entry name" value="U3_snoRNA-assoc_WDR"/>
</dbReference>
<dbReference type="PaxDb" id="44689-DDB0237544"/>
<dbReference type="Gene3D" id="2.130.10.10">
    <property type="entry name" value="YVTN repeat-like/Quinoprotein amine dehydrogenase"/>
    <property type="match status" value="1"/>
</dbReference>
<dbReference type="SMR" id="Q8T2Q3"/>
<evidence type="ECO:0000256" key="2">
    <source>
        <dbReference type="ARBA" id="ARBA00023242"/>
    </source>
</evidence>
<dbReference type="FunCoup" id="Q8T2Q3">
    <property type="interactions" value="152"/>
</dbReference>
<dbReference type="SUPFAM" id="SSF48371">
    <property type="entry name" value="ARM repeat"/>
    <property type="match status" value="1"/>
</dbReference>
<evidence type="ECO:0000313" key="7">
    <source>
        <dbReference type="Proteomes" id="UP000002195"/>
    </source>
</evidence>
<dbReference type="Reactome" id="R-DDI-6791226">
    <property type="pathway name" value="Major pathway of rRNA processing in the nucleolus and cytosol"/>
</dbReference>
<keyword evidence="7" id="KW-1185">Reference proteome</keyword>